<gene>
    <name evidence="1" type="ORF">TDIB3V08_LOCUS10619</name>
</gene>
<dbReference type="AlphaFoldDB" id="A0A7R8VWN5"/>
<accession>A0A7R8VWN5</accession>
<reference evidence="1" key="1">
    <citation type="submission" date="2020-11" db="EMBL/GenBank/DDBJ databases">
        <authorList>
            <person name="Tran Van P."/>
        </authorList>
    </citation>
    <scope>NUCLEOTIDE SEQUENCE</scope>
</reference>
<sequence>MNTERHDGAHILNLHKPVAGYVLVEGEDENVLMESWNVLNGLLNACGLGTQRENSERVLGEYGDDKVNENGSEPAFAWKESGKEFRNPLPPVHPTEIRTSISSSSAVELNTTSALANYTTEVALGHKKKKIYLGTHPIARLSAFKHNTTAPSININ</sequence>
<proteinExistence type="predicted"/>
<organism evidence="1">
    <name type="scientific">Timema douglasi</name>
    <name type="common">Walking stick</name>
    <dbReference type="NCBI Taxonomy" id="61478"/>
    <lineage>
        <taxon>Eukaryota</taxon>
        <taxon>Metazoa</taxon>
        <taxon>Ecdysozoa</taxon>
        <taxon>Arthropoda</taxon>
        <taxon>Hexapoda</taxon>
        <taxon>Insecta</taxon>
        <taxon>Pterygota</taxon>
        <taxon>Neoptera</taxon>
        <taxon>Polyneoptera</taxon>
        <taxon>Phasmatodea</taxon>
        <taxon>Timematodea</taxon>
        <taxon>Timematoidea</taxon>
        <taxon>Timematidae</taxon>
        <taxon>Timema</taxon>
    </lineage>
</organism>
<protein>
    <submittedName>
        <fullName evidence="1">Uncharacterized protein</fullName>
    </submittedName>
</protein>
<dbReference type="EMBL" id="OA572413">
    <property type="protein sequence ID" value="CAD7204462.1"/>
    <property type="molecule type" value="Genomic_DNA"/>
</dbReference>
<name>A0A7R8VWN5_TIMDO</name>
<evidence type="ECO:0000313" key="1">
    <source>
        <dbReference type="EMBL" id="CAD7204462.1"/>
    </source>
</evidence>